<gene>
    <name evidence="1" type="ORF">DSO57_1022050</name>
</gene>
<dbReference type="EMBL" id="QTSX02005789">
    <property type="protein sequence ID" value="KAJ9057502.1"/>
    <property type="molecule type" value="Genomic_DNA"/>
</dbReference>
<accession>A0ACC2S538</accession>
<protein>
    <submittedName>
        <fullName evidence="1">Uncharacterized protein</fullName>
    </submittedName>
</protein>
<evidence type="ECO:0000313" key="2">
    <source>
        <dbReference type="Proteomes" id="UP001165960"/>
    </source>
</evidence>
<evidence type="ECO:0000313" key="1">
    <source>
        <dbReference type="EMBL" id="KAJ9057502.1"/>
    </source>
</evidence>
<dbReference type="Proteomes" id="UP001165960">
    <property type="component" value="Unassembled WGS sequence"/>
</dbReference>
<comment type="caution">
    <text evidence="1">The sequence shown here is derived from an EMBL/GenBank/DDBJ whole genome shotgun (WGS) entry which is preliminary data.</text>
</comment>
<reference evidence="1" key="1">
    <citation type="submission" date="2022-04" db="EMBL/GenBank/DDBJ databases">
        <title>Genome of the entomopathogenic fungus Entomophthora muscae.</title>
        <authorList>
            <person name="Elya C."/>
            <person name="Lovett B.R."/>
            <person name="Lee E."/>
            <person name="Macias A.M."/>
            <person name="Hajek A.E."/>
            <person name="De Bivort B.L."/>
            <person name="Kasson M.T."/>
            <person name="De Fine Licht H.H."/>
            <person name="Stajich J.E."/>
        </authorList>
    </citation>
    <scope>NUCLEOTIDE SEQUENCE</scope>
    <source>
        <strain evidence="1">Berkeley</strain>
    </source>
</reference>
<name>A0ACC2S538_9FUNG</name>
<sequence>MTIAPAVNTRDHAHLAWWEKLRFYLRFLELLFSFVVSSLVFKCLHASRYPDKLLSNNGSMVTIRLSYHFFQLFIGVFTINYSFLSMLQTLAQGRQYQLPKWLVFTYLTFDGLLIVFWAVGSSLVASEKASDSASLLSLNQLACLSGATYSFDWPSQDPDAIDYPLICTFSSVAATLGWFMFFELILSFFLTLYLRYKWGKLRP</sequence>
<organism evidence="1 2">
    <name type="scientific">Entomophthora muscae</name>
    <dbReference type="NCBI Taxonomy" id="34485"/>
    <lineage>
        <taxon>Eukaryota</taxon>
        <taxon>Fungi</taxon>
        <taxon>Fungi incertae sedis</taxon>
        <taxon>Zoopagomycota</taxon>
        <taxon>Entomophthoromycotina</taxon>
        <taxon>Entomophthoromycetes</taxon>
        <taxon>Entomophthorales</taxon>
        <taxon>Entomophthoraceae</taxon>
        <taxon>Entomophthora</taxon>
    </lineage>
</organism>
<keyword evidence="2" id="KW-1185">Reference proteome</keyword>
<proteinExistence type="predicted"/>